<gene>
    <name evidence="1" type="ORF">A0H81_13163</name>
</gene>
<dbReference type="EMBL" id="LUGG01000027">
    <property type="protein sequence ID" value="OBZ66870.1"/>
    <property type="molecule type" value="Genomic_DNA"/>
</dbReference>
<dbReference type="Proteomes" id="UP000092993">
    <property type="component" value="Unassembled WGS sequence"/>
</dbReference>
<accession>A0A1C7LQE2</accession>
<dbReference type="AlphaFoldDB" id="A0A1C7LQE2"/>
<evidence type="ECO:0000313" key="2">
    <source>
        <dbReference type="Proteomes" id="UP000092993"/>
    </source>
</evidence>
<reference evidence="1 2" key="1">
    <citation type="submission" date="2016-03" db="EMBL/GenBank/DDBJ databases">
        <title>Whole genome sequencing of Grifola frondosa 9006-11.</title>
        <authorList>
            <person name="Min B."/>
            <person name="Park H."/>
            <person name="Kim J.-G."/>
            <person name="Cho H."/>
            <person name="Oh Y.-L."/>
            <person name="Kong W.-S."/>
            <person name="Choi I.-G."/>
        </authorList>
    </citation>
    <scope>NUCLEOTIDE SEQUENCE [LARGE SCALE GENOMIC DNA]</scope>
    <source>
        <strain evidence="1 2">9006-11</strain>
    </source>
</reference>
<keyword evidence="2" id="KW-1185">Reference proteome</keyword>
<proteinExistence type="predicted"/>
<organism evidence="1 2">
    <name type="scientific">Grifola frondosa</name>
    <name type="common">Maitake</name>
    <name type="synonym">Polyporus frondosus</name>
    <dbReference type="NCBI Taxonomy" id="5627"/>
    <lineage>
        <taxon>Eukaryota</taxon>
        <taxon>Fungi</taxon>
        <taxon>Dikarya</taxon>
        <taxon>Basidiomycota</taxon>
        <taxon>Agaricomycotina</taxon>
        <taxon>Agaricomycetes</taxon>
        <taxon>Polyporales</taxon>
        <taxon>Grifolaceae</taxon>
        <taxon>Grifola</taxon>
    </lineage>
</organism>
<protein>
    <submittedName>
        <fullName evidence="1">Uncharacterized protein</fullName>
    </submittedName>
</protein>
<name>A0A1C7LQE2_GRIFR</name>
<comment type="caution">
    <text evidence="1">The sequence shown here is derived from an EMBL/GenBank/DDBJ whole genome shotgun (WGS) entry which is preliminary data.</text>
</comment>
<sequence>MGEKKDSNREPKKGSKTAIAQRLKHIPRSFCTDLSFHPSRSPKACLPGPHFAPSRLRCHSPIHTLLRVAVRRRFLITICIPGTKLWAIQPRNVPYLRVSSIISPLSIVVAVRHIIAITSVISVTKFESGQSRSLSRIVTLFSSASIYIWERAGFSSDGVFSGKIHSFLLDLDSYMGAIEEGLLTSLPLMLSNVRRAPVVASPMHPTAARPVDRLPQTTHTSHIASYLPVHHLPEDRSPRPRPISASAWNESSQDEALRFEMRLQEFERPSDPSALISPRFQYPPSALEPDISADLFGLFNQTKATRAFPFADDIFSDVISCSVPNNGVRQGSH</sequence>
<evidence type="ECO:0000313" key="1">
    <source>
        <dbReference type="EMBL" id="OBZ66870.1"/>
    </source>
</evidence>